<name>A0A074JEY5_9RHOB</name>
<protein>
    <submittedName>
        <fullName evidence="2">Uncharacterized protein</fullName>
    </submittedName>
</protein>
<accession>A0A074JEY5</accession>
<sequence>MPKRRDTGEIGAAFPRCYKGKRRGPEGAAPSVW</sequence>
<evidence type="ECO:0000313" key="3">
    <source>
        <dbReference type="Proteomes" id="UP000027432"/>
    </source>
</evidence>
<evidence type="ECO:0000256" key="1">
    <source>
        <dbReference type="SAM" id="MobiDB-lite"/>
    </source>
</evidence>
<evidence type="ECO:0000313" key="2">
    <source>
        <dbReference type="EMBL" id="KEO54098.1"/>
    </source>
</evidence>
<dbReference type="Proteomes" id="UP000027432">
    <property type="component" value="Unassembled WGS sequence"/>
</dbReference>
<organism evidence="2 3">
    <name type="scientific">Thioclava pacifica DSM 10166</name>
    <dbReference type="NCBI Taxonomy" id="1353537"/>
    <lineage>
        <taxon>Bacteria</taxon>
        <taxon>Pseudomonadati</taxon>
        <taxon>Pseudomonadota</taxon>
        <taxon>Alphaproteobacteria</taxon>
        <taxon>Rhodobacterales</taxon>
        <taxon>Paracoccaceae</taxon>
        <taxon>Thioclava</taxon>
    </lineage>
</organism>
<dbReference type="EMBL" id="AUND01000012">
    <property type="protein sequence ID" value="KEO54098.1"/>
    <property type="molecule type" value="Genomic_DNA"/>
</dbReference>
<gene>
    <name evidence="2" type="ORF">TP2_04050</name>
</gene>
<proteinExistence type="predicted"/>
<dbReference type="AlphaFoldDB" id="A0A074JEY5"/>
<keyword evidence="3" id="KW-1185">Reference proteome</keyword>
<dbReference type="STRING" id="1353537.TP2_04050"/>
<reference evidence="2 3" key="1">
    <citation type="submission" date="2013-07" db="EMBL/GenBank/DDBJ databases">
        <title>Thioclava pacifica DSM 10166 Genome Sequencing.</title>
        <authorList>
            <person name="Lai Q."/>
            <person name="Shao Z."/>
        </authorList>
    </citation>
    <scope>NUCLEOTIDE SEQUENCE [LARGE SCALE GENOMIC DNA]</scope>
    <source>
        <strain evidence="2 3">DSM 10166</strain>
    </source>
</reference>
<comment type="caution">
    <text evidence="2">The sequence shown here is derived from an EMBL/GenBank/DDBJ whole genome shotgun (WGS) entry which is preliminary data.</text>
</comment>
<feature type="region of interest" description="Disordered" evidence="1">
    <location>
        <begin position="1"/>
        <end position="33"/>
    </location>
</feature>